<evidence type="ECO:0000256" key="1">
    <source>
        <dbReference type="SAM" id="MobiDB-lite"/>
    </source>
</evidence>
<dbReference type="OrthoDB" id="9909311at2759"/>
<dbReference type="EMBL" id="LGRB01000020">
    <property type="protein sequence ID" value="OCT44924.1"/>
    <property type="molecule type" value="Genomic_DNA"/>
</dbReference>
<dbReference type="Proteomes" id="UP000094526">
    <property type="component" value="Unassembled WGS sequence"/>
</dbReference>
<dbReference type="STRING" id="86049.A0A1C1C8Q9"/>
<feature type="compositionally biased region" description="Polar residues" evidence="1">
    <location>
        <begin position="164"/>
        <end position="185"/>
    </location>
</feature>
<accession>A0A1C1C8Q9</accession>
<feature type="compositionally biased region" description="Polar residues" evidence="1">
    <location>
        <begin position="74"/>
        <end position="87"/>
    </location>
</feature>
<name>A0A1C1C8Q9_9EURO</name>
<gene>
    <name evidence="2" type="ORF">CLCR_06073</name>
</gene>
<feature type="compositionally biased region" description="Basic and acidic residues" evidence="1">
    <location>
        <begin position="141"/>
        <end position="160"/>
    </location>
</feature>
<dbReference type="VEuPathDB" id="FungiDB:G647_07612"/>
<dbReference type="InterPro" id="IPR009057">
    <property type="entry name" value="Homeodomain-like_sf"/>
</dbReference>
<proteinExistence type="predicted"/>
<dbReference type="Gene3D" id="1.10.10.60">
    <property type="entry name" value="Homeodomain-like"/>
    <property type="match status" value="1"/>
</dbReference>
<sequence length="307" mass="33503">MSQHISTYRRSPAVGTSVRRRVLTDEIRRQICADAEENPTLKQGQLAVKHGLERSTISKILRKRDKYMNLQPAGKTSSSDDGNSPALTRQLDLERISTPPHVGGVENQPDRGLPITNDRLQEQGGRFSPTEAGPAIVSHADLLEKSSRRKDDHTTQKDDADSTLADSGTASVAQTPLRSTPTSCSDILLGSDPTSPAVKDDIMRALHAMKALLDRNPGVASSDDYVAVGRLQAILQVLRAEGRAARGGGAQLTTDDVRTGRNLTTDDVRSRRKRTKYQNGRTAYDRETATREGTDSPETGQPRQRST</sequence>
<protein>
    <recommendedName>
        <fullName evidence="4">HTH psq-type domain-containing protein</fullName>
    </recommendedName>
</protein>
<evidence type="ECO:0000313" key="2">
    <source>
        <dbReference type="EMBL" id="OCT44924.1"/>
    </source>
</evidence>
<keyword evidence="3" id="KW-1185">Reference proteome</keyword>
<feature type="compositionally biased region" description="Basic and acidic residues" evidence="1">
    <location>
        <begin position="255"/>
        <end position="269"/>
    </location>
</feature>
<dbReference type="AlphaFoldDB" id="A0A1C1C8Q9"/>
<comment type="caution">
    <text evidence="2">The sequence shown here is derived from an EMBL/GenBank/DDBJ whole genome shotgun (WGS) entry which is preliminary data.</text>
</comment>
<dbReference type="SUPFAM" id="SSF46689">
    <property type="entry name" value="Homeodomain-like"/>
    <property type="match status" value="1"/>
</dbReference>
<evidence type="ECO:0008006" key="4">
    <source>
        <dbReference type="Google" id="ProtNLM"/>
    </source>
</evidence>
<feature type="region of interest" description="Disordered" evidence="1">
    <location>
        <begin position="244"/>
        <end position="307"/>
    </location>
</feature>
<feature type="compositionally biased region" description="Basic and acidic residues" evidence="1">
    <location>
        <begin position="283"/>
        <end position="294"/>
    </location>
</feature>
<reference evidence="3" key="1">
    <citation type="submission" date="2015-07" db="EMBL/GenBank/DDBJ databases">
        <authorList>
            <person name="Teixeira M.M."/>
            <person name="Souza R.C."/>
            <person name="Almeida L.G."/>
            <person name="Vicente V.A."/>
            <person name="de Hoog S."/>
            <person name="Bocca A.L."/>
            <person name="de Almeida S.R."/>
            <person name="Vasconcelos A.T."/>
            <person name="Felipe M.S."/>
        </authorList>
    </citation>
    <scope>NUCLEOTIDE SEQUENCE [LARGE SCALE GENOMIC DNA]</scope>
    <source>
        <strain evidence="3">KSF</strain>
    </source>
</reference>
<dbReference type="VEuPathDB" id="FungiDB:CLCR_06073"/>
<feature type="compositionally biased region" description="Polar residues" evidence="1">
    <location>
        <begin position="296"/>
        <end position="307"/>
    </location>
</feature>
<feature type="region of interest" description="Disordered" evidence="1">
    <location>
        <begin position="64"/>
        <end position="196"/>
    </location>
</feature>
<evidence type="ECO:0000313" key="3">
    <source>
        <dbReference type="Proteomes" id="UP000094526"/>
    </source>
</evidence>
<organism evidence="2 3">
    <name type="scientific">Cladophialophora carrionii</name>
    <dbReference type="NCBI Taxonomy" id="86049"/>
    <lineage>
        <taxon>Eukaryota</taxon>
        <taxon>Fungi</taxon>
        <taxon>Dikarya</taxon>
        <taxon>Ascomycota</taxon>
        <taxon>Pezizomycotina</taxon>
        <taxon>Eurotiomycetes</taxon>
        <taxon>Chaetothyriomycetidae</taxon>
        <taxon>Chaetothyriales</taxon>
        <taxon>Herpotrichiellaceae</taxon>
        <taxon>Cladophialophora</taxon>
    </lineage>
</organism>